<dbReference type="PANTHER" id="PTHR30055">
    <property type="entry name" value="HTH-TYPE TRANSCRIPTIONAL REGULATOR RUTR"/>
    <property type="match status" value="1"/>
</dbReference>
<evidence type="ECO:0000256" key="4">
    <source>
        <dbReference type="PROSITE-ProRule" id="PRU00335"/>
    </source>
</evidence>
<evidence type="ECO:0000256" key="2">
    <source>
        <dbReference type="ARBA" id="ARBA00023125"/>
    </source>
</evidence>
<keyword evidence="1" id="KW-0805">Transcription regulation</keyword>
<evidence type="ECO:0000256" key="1">
    <source>
        <dbReference type="ARBA" id="ARBA00023015"/>
    </source>
</evidence>
<dbReference type="EMBL" id="CP018047">
    <property type="protein sequence ID" value="AQU69694.1"/>
    <property type="molecule type" value="Genomic_DNA"/>
</dbReference>
<keyword evidence="2 4" id="KW-0238">DNA-binding</keyword>
<feature type="domain" description="HTH tetR-type" evidence="5">
    <location>
        <begin position="20"/>
        <end position="80"/>
    </location>
</feature>
<dbReference type="SUPFAM" id="SSF46689">
    <property type="entry name" value="Homeodomain-like"/>
    <property type="match status" value="1"/>
</dbReference>
<dbReference type="KEGG" id="snw:BBN63_29390"/>
<evidence type="ECO:0000313" key="6">
    <source>
        <dbReference type="EMBL" id="AQU69694.1"/>
    </source>
</evidence>
<dbReference type="GO" id="GO:0000976">
    <property type="term" value="F:transcription cis-regulatory region binding"/>
    <property type="evidence" value="ECO:0007669"/>
    <property type="project" value="TreeGrafter"/>
</dbReference>
<sequence>MATEPDKGRKRGRPAADRAGLTADRILTTALALVDEQGLDALSMRRLARELGVDPMSIYHHLPNKAAVVSGLVELVFSRLRLPRALPDDWAEQVRAWVNAYRDLTRRHPRLVLQIVTDPVAVAQAAEMINGPLHAALTSAGVPADKVDACAGMFVDFANGFALAELESPSPALAARPPQSHFDIGMDVMILGVHALTAGHDDR</sequence>
<proteinExistence type="predicted"/>
<evidence type="ECO:0000259" key="5">
    <source>
        <dbReference type="PROSITE" id="PS50977"/>
    </source>
</evidence>
<dbReference type="InterPro" id="IPR036271">
    <property type="entry name" value="Tet_transcr_reg_TetR-rel_C_sf"/>
</dbReference>
<evidence type="ECO:0000256" key="3">
    <source>
        <dbReference type="ARBA" id="ARBA00023163"/>
    </source>
</evidence>
<dbReference type="InterPro" id="IPR009057">
    <property type="entry name" value="Homeodomain-like_sf"/>
</dbReference>
<keyword evidence="7" id="KW-1185">Reference proteome</keyword>
<dbReference type="SUPFAM" id="SSF48498">
    <property type="entry name" value="Tetracyclin repressor-like, C-terminal domain"/>
    <property type="match status" value="1"/>
</dbReference>
<dbReference type="Gene3D" id="1.10.357.10">
    <property type="entry name" value="Tetracycline Repressor, domain 2"/>
    <property type="match status" value="1"/>
</dbReference>
<dbReference type="Pfam" id="PF00440">
    <property type="entry name" value="TetR_N"/>
    <property type="match status" value="1"/>
</dbReference>
<dbReference type="Proteomes" id="UP000189677">
    <property type="component" value="Chromosome"/>
</dbReference>
<evidence type="ECO:0000313" key="7">
    <source>
        <dbReference type="Proteomes" id="UP000189677"/>
    </source>
</evidence>
<dbReference type="PANTHER" id="PTHR30055:SF151">
    <property type="entry name" value="TRANSCRIPTIONAL REGULATORY PROTEIN"/>
    <property type="match status" value="1"/>
</dbReference>
<dbReference type="PRINTS" id="PR00455">
    <property type="entry name" value="HTHTETR"/>
</dbReference>
<accession>A0A1U9QZM5</accession>
<feature type="DNA-binding region" description="H-T-H motif" evidence="4">
    <location>
        <begin position="43"/>
        <end position="62"/>
    </location>
</feature>
<reference evidence="6 7" key="1">
    <citation type="submission" date="2016-11" db="EMBL/GenBank/DDBJ databases">
        <title>Complete genome sequence of Streptomyces niveus SCSIO 3406.</title>
        <authorList>
            <person name="Zhu Q."/>
            <person name="Cheng W."/>
            <person name="Song Y."/>
            <person name="Li Q."/>
            <person name="Ju J."/>
        </authorList>
    </citation>
    <scope>NUCLEOTIDE SEQUENCE [LARGE SCALE GENOMIC DNA]</scope>
    <source>
        <strain evidence="6 7">SCSIO 3406</strain>
    </source>
</reference>
<dbReference type="PROSITE" id="PS50977">
    <property type="entry name" value="HTH_TETR_2"/>
    <property type="match status" value="1"/>
</dbReference>
<protein>
    <recommendedName>
        <fullName evidence="5">HTH tetR-type domain-containing protein</fullName>
    </recommendedName>
</protein>
<dbReference type="GO" id="GO:0003700">
    <property type="term" value="F:DNA-binding transcription factor activity"/>
    <property type="evidence" value="ECO:0007669"/>
    <property type="project" value="TreeGrafter"/>
</dbReference>
<dbReference type="AlphaFoldDB" id="A0A1U9QZM5"/>
<dbReference type="RefSeq" id="WP_078078344.1">
    <property type="nucleotide sequence ID" value="NZ_CP018047.1"/>
</dbReference>
<name>A0A1U9QZM5_STRNV</name>
<gene>
    <name evidence="6" type="ORF">BBN63_29390</name>
</gene>
<organism evidence="6 7">
    <name type="scientific">Streptomyces niveus</name>
    <name type="common">Streptomyces spheroides</name>
    <dbReference type="NCBI Taxonomy" id="193462"/>
    <lineage>
        <taxon>Bacteria</taxon>
        <taxon>Bacillati</taxon>
        <taxon>Actinomycetota</taxon>
        <taxon>Actinomycetes</taxon>
        <taxon>Kitasatosporales</taxon>
        <taxon>Streptomycetaceae</taxon>
        <taxon>Streptomyces</taxon>
    </lineage>
</organism>
<dbReference type="InterPro" id="IPR001647">
    <property type="entry name" value="HTH_TetR"/>
</dbReference>
<dbReference type="InterPro" id="IPR050109">
    <property type="entry name" value="HTH-type_TetR-like_transc_reg"/>
</dbReference>
<keyword evidence="3" id="KW-0804">Transcription</keyword>